<dbReference type="Ensembl" id="ENSHHUT00000066424.1">
    <property type="protein sequence ID" value="ENSHHUP00000064250.1"/>
    <property type="gene ID" value="ENSHHUG00000037922.1"/>
</dbReference>
<accession>A0A4W5PRI8</accession>
<name>A0A4W5PRI8_9TELE</name>
<dbReference type="Gene3D" id="2.60.120.290">
    <property type="entry name" value="Spermadhesin, CUB domain"/>
    <property type="match status" value="1"/>
</dbReference>
<keyword evidence="2" id="KW-1015">Disulfide bond</keyword>
<feature type="domain" description="CUB" evidence="4">
    <location>
        <begin position="14"/>
        <end position="108"/>
    </location>
</feature>
<dbReference type="SUPFAM" id="SSF49854">
    <property type="entry name" value="Spermadhesin, CUB domain"/>
    <property type="match status" value="1"/>
</dbReference>
<dbReference type="Proteomes" id="UP000314982">
    <property type="component" value="Unassembled WGS sequence"/>
</dbReference>
<reference evidence="6" key="1">
    <citation type="submission" date="2018-06" db="EMBL/GenBank/DDBJ databases">
        <title>Genome assembly of Danube salmon.</title>
        <authorList>
            <person name="Macqueen D.J."/>
            <person name="Gundappa M.K."/>
        </authorList>
    </citation>
    <scope>NUCLEOTIDE SEQUENCE [LARGE SCALE GENOMIC DNA]</scope>
</reference>
<dbReference type="STRING" id="62062.ENSHHUP00000064250"/>
<dbReference type="InterPro" id="IPR035914">
    <property type="entry name" value="Sperma_CUB_dom_sf"/>
</dbReference>
<evidence type="ECO:0000313" key="6">
    <source>
        <dbReference type="Proteomes" id="UP000314982"/>
    </source>
</evidence>
<reference evidence="5" key="3">
    <citation type="submission" date="2025-09" db="UniProtKB">
        <authorList>
            <consortium name="Ensembl"/>
        </authorList>
    </citation>
    <scope>IDENTIFICATION</scope>
</reference>
<dbReference type="Pfam" id="PF00431">
    <property type="entry name" value="CUB"/>
    <property type="match status" value="1"/>
</dbReference>
<dbReference type="PROSITE" id="PS01180">
    <property type="entry name" value="CUB"/>
    <property type="match status" value="1"/>
</dbReference>
<keyword evidence="1" id="KW-0677">Repeat</keyword>
<evidence type="ECO:0000256" key="2">
    <source>
        <dbReference type="ARBA" id="ARBA00023157"/>
    </source>
</evidence>
<evidence type="ECO:0000256" key="1">
    <source>
        <dbReference type="ARBA" id="ARBA00022737"/>
    </source>
</evidence>
<proteinExistence type="predicted"/>
<evidence type="ECO:0000259" key="4">
    <source>
        <dbReference type="PROSITE" id="PS01180"/>
    </source>
</evidence>
<dbReference type="CDD" id="cd00041">
    <property type="entry name" value="CUB"/>
    <property type="match status" value="1"/>
</dbReference>
<evidence type="ECO:0000313" key="5">
    <source>
        <dbReference type="Ensembl" id="ENSHHUP00000064250.1"/>
    </source>
</evidence>
<protein>
    <recommendedName>
        <fullName evidence="4">CUB domain-containing protein</fullName>
    </recommendedName>
</protein>
<organism evidence="5 6">
    <name type="scientific">Hucho hucho</name>
    <name type="common">huchen</name>
    <dbReference type="NCBI Taxonomy" id="62062"/>
    <lineage>
        <taxon>Eukaryota</taxon>
        <taxon>Metazoa</taxon>
        <taxon>Chordata</taxon>
        <taxon>Craniata</taxon>
        <taxon>Vertebrata</taxon>
        <taxon>Euteleostomi</taxon>
        <taxon>Actinopterygii</taxon>
        <taxon>Neopterygii</taxon>
        <taxon>Teleostei</taxon>
        <taxon>Protacanthopterygii</taxon>
        <taxon>Salmoniformes</taxon>
        <taxon>Salmonidae</taxon>
        <taxon>Salmoninae</taxon>
        <taxon>Hucho</taxon>
    </lineage>
</organism>
<keyword evidence="6" id="KW-1185">Reference proteome</keyword>
<sequence>MVQHKSDFRSLLKCNFTTKPSIPVGLHRLYTKTLPTLLSPPSPYSFMWRCLQQGELTSPNWPNNYLDQAVCTWCISSAKNIHIVFTHFEVQAVNKLGQCVDYVEIYSGAGLTSQAVQVASVALPRPLRLLLSATRLWSVSSATKPMWRRVSVVTGPLIQTCSTLCLPLPLTHGTTSLSVASSLLYLRS</sequence>
<evidence type="ECO:0000256" key="3">
    <source>
        <dbReference type="PROSITE-ProRule" id="PRU00059"/>
    </source>
</evidence>
<dbReference type="InterPro" id="IPR000859">
    <property type="entry name" value="CUB_dom"/>
</dbReference>
<dbReference type="PANTHER" id="PTHR24251">
    <property type="entry name" value="OVOCHYMASE-RELATED"/>
    <property type="match status" value="1"/>
</dbReference>
<comment type="caution">
    <text evidence="3">Lacks conserved residue(s) required for the propagation of feature annotation.</text>
</comment>
<reference evidence="5" key="2">
    <citation type="submission" date="2025-08" db="UniProtKB">
        <authorList>
            <consortium name="Ensembl"/>
        </authorList>
    </citation>
    <scope>IDENTIFICATION</scope>
</reference>
<dbReference type="AlphaFoldDB" id="A0A4W5PRI8"/>